<keyword evidence="2" id="KW-1185">Reference proteome</keyword>
<organism evidence="1 2">
    <name type="scientific">Melia azedarach</name>
    <name type="common">Chinaberry tree</name>
    <dbReference type="NCBI Taxonomy" id="155640"/>
    <lineage>
        <taxon>Eukaryota</taxon>
        <taxon>Viridiplantae</taxon>
        <taxon>Streptophyta</taxon>
        <taxon>Embryophyta</taxon>
        <taxon>Tracheophyta</taxon>
        <taxon>Spermatophyta</taxon>
        <taxon>Magnoliopsida</taxon>
        <taxon>eudicotyledons</taxon>
        <taxon>Gunneridae</taxon>
        <taxon>Pentapetalae</taxon>
        <taxon>rosids</taxon>
        <taxon>malvids</taxon>
        <taxon>Sapindales</taxon>
        <taxon>Meliaceae</taxon>
        <taxon>Melia</taxon>
    </lineage>
</organism>
<name>A0ACC1XSZ6_MELAZ</name>
<dbReference type="Proteomes" id="UP001164539">
    <property type="component" value="Chromosome 7"/>
</dbReference>
<proteinExistence type="predicted"/>
<evidence type="ECO:0000313" key="1">
    <source>
        <dbReference type="EMBL" id="KAJ4714566.1"/>
    </source>
</evidence>
<comment type="caution">
    <text evidence="1">The sequence shown here is derived from an EMBL/GenBank/DDBJ whole genome shotgun (WGS) entry which is preliminary data.</text>
</comment>
<protein>
    <submittedName>
        <fullName evidence="1">Receptor-like kinase</fullName>
    </submittedName>
</protein>
<evidence type="ECO:0000313" key="2">
    <source>
        <dbReference type="Proteomes" id="UP001164539"/>
    </source>
</evidence>
<gene>
    <name evidence="1" type="ORF">OWV82_013033</name>
</gene>
<reference evidence="1 2" key="1">
    <citation type="journal article" date="2023" name="Science">
        <title>Complex scaffold remodeling in plant triterpene biosynthesis.</title>
        <authorList>
            <person name="De La Pena R."/>
            <person name="Hodgson H."/>
            <person name="Liu J.C."/>
            <person name="Stephenson M.J."/>
            <person name="Martin A.C."/>
            <person name="Owen C."/>
            <person name="Harkess A."/>
            <person name="Leebens-Mack J."/>
            <person name="Jimenez L.E."/>
            <person name="Osbourn A."/>
            <person name="Sattely E.S."/>
        </authorList>
    </citation>
    <scope>NUCLEOTIDE SEQUENCE [LARGE SCALE GENOMIC DNA]</scope>
    <source>
        <strain evidence="2">cv. JPN11</strain>
        <tissue evidence="1">Leaf</tissue>
    </source>
</reference>
<sequence>MAVPETRVEVQESPEMEQQVDGKERENSKASASPRGVLEILNSGADSDNSSNGSCGSAEKLTVQKEEEEAAAAAATAATANREGYGSQWKNMIEAIKKKSVRRFSVIPLLTNYDLTKMNLWKKLARIQNSEDDCDDSGSVPIVKHSWRNFEYKELAAATDNFNSENLIGKGGHAEVYKGCLPNGQVVAVKKIIKDEKEEEDRVSDFLSELGIIAHINHPNAARLIGFSTENGFHLVLQFLPHGSLATLLFGLTECLEWSIRFKIAIGVAEGLHYLHHDCHRRIIHRDIKASNILLSEDYDAQISDFGLAKWLPENWSHHVVFPIEGTFGYLAPEYFMHGIVDEKTDVFAFGVLLLELLTGRRAVDSCRQSLVIWAKPLLETSNIKELVDPRLEDNYDPAEMKRAMLTASVCIHHLSTMRPHMKRVVQLLKGENGPADWKDLKPKSSARRTVILDGSDQDYTCSIYLKDLNRHMQLVLE</sequence>
<accession>A0ACC1XSZ6</accession>
<dbReference type="EMBL" id="CM051400">
    <property type="protein sequence ID" value="KAJ4714566.1"/>
    <property type="molecule type" value="Genomic_DNA"/>
</dbReference>